<name>A0A8I1H737_ACIPI</name>
<dbReference type="Proteomes" id="UP000660083">
    <property type="component" value="Unassembled WGS sequence"/>
</dbReference>
<evidence type="ECO:0000313" key="1">
    <source>
        <dbReference type="EMBL" id="MBK1443283.1"/>
    </source>
</evidence>
<sequence length="403" mass="44436">MALFYRYVHLLRCIITKVISVLLVQVILCLSLILPYEAYANSSSSVLTTSYLGRLQNGYYNFQFKLTNASTNLTKTVTKAVSPQSLSKVLRYVVSKRLAAFTTLASIAATTGIEYQDSETIYTPIPGSIADRNIGINTRDSGFVQVTNLNQACAVAYPELAFQWSQLNPVGYQNCRWNGTSYGSVTMDLCQDTIPSGCGWTRDLSLVLNPNPIQSQPKSIPDTVAIDLIIPQKPEEAPKLVDPTLVPSNILPTEVTEAIHELNNSLSQDDIYVPPYVPTAPTNGTATGGYGDGILNLDFPAFCSWAEPICKLSDWFMKDDIPENEQYQINEFDYSKLPNNPAFSFSQSCPAPLSIPLDFGIVSSSIEISYEPFCQFFAKARPFIIAAAYLHGAFIISGFRKET</sequence>
<comment type="caution">
    <text evidence="1">The sequence shown here is derived from an EMBL/GenBank/DDBJ whole genome shotgun (WGS) entry which is preliminary data.</text>
</comment>
<dbReference type="NCBIfam" id="NF041109">
    <property type="entry name" value="VF_TspB_C_term"/>
    <property type="match status" value="1"/>
</dbReference>
<organism evidence="1 2">
    <name type="scientific">Acinetobacter pittii</name>
    <name type="common">Acinetobacter genomosp. 3</name>
    <dbReference type="NCBI Taxonomy" id="48296"/>
    <lineage>
        <taxon>Bacteria</taxon>
        <taxon>Pseudomonadati</taxon>
        <taxon>Pseudomonadota</taxon>
        <taxon>Gammaproteobacteria</taxon>
        <taxon>Moraxellales</taxon>
        <taxon>Moraxellaceae</taxon>
        <taxon>Acinetobacter</taxon>
        <taxon>Acinetobacter calcoaceticus/baumannii complex</taxon>
    </lineage>
</organism>
<dbReference type="RefSeq" id="WP_086376794.1">
    <property type="nucleotide sequence ID" value="NZ_CP027658.1"/>
</dbReference>
<accession>A0A8I1H737</accession>
<evidence type="ECO:0000313" key="2">
    <source>
        <dbReference type="Proteomes" id="UP000660083"/>
    </source>
</evidence>
<dbReference type="AlphaFoldDB" id="A0A8I1H737"/>
<proteinExistence type="predicted"/>
<protein>
    <submittedName>
        <fullName evidence="1">Uncharacterized protein</fullName>
    </submittedName>
</protein>
<reference evidence="1" key="1">
    <citation type="submission" date="2020-12" db="EMBL/GenBank/DDBJ databases">
        <authorList>
            <person name="Chopjitt P."/>
        </authorList>
    </citation>
    <scope>NUCLEOTIDE SEQUENCE</scope>
    <source>
        <strain evidence="1">AP1</strain>
    </source>
</reference>
<dbReference type="EMBL" id="JAEFCT010000001">
    <property type="protein sequence ID" value="MBK1443283.1"/>
    <property type="molecule type" value="Genomic_DNA"/>
</dbReference>
<gene>
    <name evidence="1" type="ORF">JDA50_02320</name>
</gene>